<evidence type="ECO:0000256" key="1">
    <source>
        <dbReference type="SAM" id="MobiDB-lite"/>
    </source>
</evidence>
<dbReference type="PROSITE" id="PS51257">
    <property type="entry name" value="PROKAR_LIPOPROTEIN"/>
    <property type="match status" value="1"/>
</dbReference>
<proteinExistence type="predicted"/>
<evidence type="ECO:0000313" key="3">
    <source>
        <dbReference type="Proteomes" id="UP001595900"/>
    </source>
</evidence>
<keyword evidence="3" id="KW-1185">Reference proteome</keyword>
<reference evidence="3" key="1">
    <citation type="journal article" date="2019" name="Int. J. Syst. Evol. Microbiol.">
        <title>The Global Catalogue of Microorganisms (GCM) 10K type strain sequencing project: providing services to taxonomists for standard genome sequencing and annotation.</title>
        <authorList>
            <consortium name="The Broad Institute Genomics Platform"/>
            <consortium name="The Broad Institute Genome Sequencing Center for Infectious Disease"/>
            <person name="Wu L."/>
            <person name="Ma J."/>
        </authorList>
    </citation>
    <scope>NUCLEOTIDE SEQUENCE [LARGE SCALE GENOMIC DNA]</scope>
    <source>
        <strain evidence="3">CGMCC 1.10363</strain>
    </source>
</reference>
<feature type="region of interest" description="Disordered" evidence="1">
    <location>
        <begin position="75"/>
        <end position="127"/>
    </location>
</feature>
<evidence type="ECO:0000313" key="2">
    <source>
        <dbReference type="EMBL" id="MFC4243562.1"/>
    </source>
</evidence>
<comment type="caution">
    <text evidence="2">The sequence shown here is derived from an EMBL/GenBank/DDBJ whole genome shotgun (WGS) entry which is preliminary data.</text>
</comment>
<name>A0ABV8Q583_9MICO</name>
<gene>
    <name evidence="2" type="ORF">ACFOYW_09260</name>
</gene>
<dbReference type="EMBL" id="JBHSCN010000005">
    <property type="protein sequence ID" value="MFC4243562.1"/>
    <property type="molecule type" value="Genomic_DNA"/>
</dbReference>
<dbReference type="Proteomes" id="UP001595900">
    <property type="component" value="Unassembled WGS sequence"/>
</dbReference>
<feature type="compositionally biased region" description="Low complexity" evidence="1">
    <location>
        <begin position="75"/>
        <end position="84"/>
    </location>
</feature>
<dbReference type="Pfam" id="PF18986">
    <property type="entry name" value="DUF5719"/>
    <property type="match status" value="1"/>
</dbReference>
<accession>A0ABV8Q583</accession>
<protein>
    <submittedName>
        <fullName evidence="2">DUF5719 family protein</fullName>
    </submittedName>
</protein>
<dbReference type="RefSeq" id="WP_390228646.1">
    <property type="nucleotide sequence ID" value="NZ_JBHSCN010000005.1"/>
</dbReference>
<sequence length="471" mass="45474">MASRTAATRIGGRVLAGIVGLAASACVVGAVLTVSPAGAHTTAASRTVTPVPATAIAACPGPLLSLASGAQGSALSATGTPSVSSGGGTQSPGSSTLSAADITGGGTAPRAFQQPAPKSGGSPLLAAAQSSSARTAELSGFAATNCVQPDYDSWLVGGATSLGSTTLVVLSNPGDVAATVDLDVYDEQGLVQASGGQGVPVQPHSQHVVPLAGLAPNASATAIHVTSTGGTVTAHLQESHLTGITPQGVEWVAPTAPPASHLVIPGAVLDTTALSGGGASDSGDGGVAVLRVLPVGKTDAKLSIGVKPESGKKAGSALSVTVDHGVVSEVPLDRLASGTYTITVDSTAPIVGGVTTSTVSKQGTDFTWYDAAQPLTGATAIPLAAGAGKVVHLVNTSGSAVTVRFGGPTTWTAKIPAGGTVAKALSVNGVLSTTNAQGVYASVSYASSGMLASYVGYPTGAAASSLTVYGR</sequence>
<organism evidence="2 3">
    <name type="scientific">Gryllotalpicola reticulitermitis</name>
    <dbReference type="NCBI Taxonomy" id="1184153"/>
    <lineage>
        <taxon>Bacteria</taxon>
        <taxon>Bacillati</taxon>
        <taxon>Actinomycetota</taxon>
        <taxon>Actinomycetes</taxon>
        <taxon>Micrococcales</taxon>
        <taxon>Microbacteriaceae</taxon>
        <taxon>Gryllotalpicola</taxon>
    </lineage>
</organism>
<dbReference type="InterPro" id="IPR043777">
    <property type="entry name" value="DUF5719"/>
</dbReference>